<sequence>MSINNRIDPFETLSWPSGLDEAEFAGSLSDISTEPLTDEPSETSDDGAFVASDAESSTYSSRLSDPFDLYHAPSVVHDERRPDEVGTQIDLFEPGLTALKVGLKRPVNTIQ</sequence>
<dbReference type="OrthoDB" id="4281241at2759"/>
<reference evidence="2" key="1">
    <citation type="submission" date="2022-11" db="EMBL/GenBank/DDBJ databases">
        <authorList>
            <person name="Petersen C."/>
        </authorList>
    </citation>
    <scope>NUCLEOTIDE SEQUENCE</scope>
    <source>
        <strain evidence="2">IBT 30069</strain>
    </source>
</reference>
<organism evidence="2 3">
    <name type="scientific">Penicillium angulare</name>
    <dbReference type="NCBI Taxonomy" id="116970"/>
    <lineage>
        <taxon>Eukaryota</taxon>
        <taxon>Fungi</taxon>
        <taxon>Dikarya</taxon>
        <taxon>Ascomycota</taxon>
        <taxon>Pezizomycotina</taxon>
        <taxon>Eurotiomycetes</taxon>
        <taxon>Eurotiomycetidae</taxon>
        <taxon>Eurotiales</taxon>
        <taxon>Aspergillaceae</taxon>
        <taxon>Penicillium</taxon>
    </lineage>
</organism>
<dbReference type="Proteomes" id="UP001149165">
    <property type="component" value="Unassembled WGS sequence"/>
</dbReference>
<feature type="region of interest" description="Disordered" evidence="1">
    <location>
        <begin position="24"/>
        <end position="63"/>
    </location>
</feature>
<proteinExistence type="predicted"/>
<reference evidence="2" key="2">
    <citation type="journal article" date="2023" name="IMA Fungus">
        <title>Comparative genomic study of the Penicillium genus elucidates a diverse pangenome and 15 lateral gene transfer events.</title>
        <authorList>
            <person name="Petersen C."/>
            <person name="Sorensen T."/>
            <person name="Nielsen M.R."/>
            <person name="Sondergaard T.E."/>
            <person name="Sorensen J.L."/>
            <person name="Fitzpatrick D.A."/>
            <person name="Frisvad J.C."/>
            <person name="Nielsen K.L."/>
        </authorList>
    </citation>
    <scope>NUCLEOTIDE SEQUENCE</scope>
    <source>
        <strain evidence="2">IBT 30069</strain>
    </source>
</reference>
<evidence type="ECO:0000313" key="3">
    <source>
        <dbReference type="Proteomes" id="UP001149165"/>
    </source>
</evidence>
<evidence type="ECO:0000256" key="1">
    <source>
        <dbReference type="SAM" id="MobiDB-lite"/>
    </source>
</evidence>
<evidence type="ECO:0000313" key="2">
    <source>
        <dbReference type="EMBL" id="KAJ5101080.1"/>
    </source>
</evidence>
<accession>A0A9W9FJ36</accession>
<dbReference type="AlphaFoldDB" id="A0A9W9FJ36"/>
<feature type="compositionally biased region" description="Acidic residues" evidence="1">
    <location>
        <begin position="36"/>
        <end position="45"/>
    </location>
</feature>
<comment type="caution">
    <text evidence="2">The sequence shown here is derived from an EMBL/GenBank/DDBJ whole genome shotgun (WGS) entry which is preliminary data.</text>
</comment>
<feature type="compositionally biased region" description="Polar residues" evidence="1">
    <location>
        <begin position="54"/>
        <end position="63"/>
    </location>
</feature>
<protein>
    <submittedName>
        <fullName evidence="2">Uncharacterized protein</fullName>
    </submittedName>
</protein>
<keyword evidence="3" id="KW-1185">Reference proteome</keyword>
<name>A0A9W9FJ36_9EURO</name>
<dbReference type="EMBL" id="JAPQKH010000004">
    <property type="protein sequence ID" value="KAJ5101080.1"/>
    <property type="molecule type" value="Genomic_DNA"/>
</dbReference>
<gene>
    <name evidence="2" type="ORF">N7456_007132</name>
</gene>